<evidence type="ECO:0000259" key="2">
    <source>
        <dbReference type="Pfam" id="PF08530"/>
    </source>
</evidence>
<gene>
    <name evidence="3" type="ORF">RWE15_03755</name>
</gene>
<sequence length="145" mass="16857">MCQKKLWLSRTGHVDPFDFRREEWVDTLHLWFDYWLQDIDNSVMDQPSVDVQRNDLNWETHDSWPDKKTEYVDMHFNPSSDGDSAGPGVLTADPVEGKHTQSFTDDPKQSEKQMVENEMDKKRPSAGISDPKTGEVSQNQRDTEN</sequence>
<keyword evidence="3" id="KW-0378">Hydrolase</keyword>
<dbReference type="InterPro" id="IPR029058">
    <property type="entry name" value="AB_hydrolase_fold"/>
</dbReference>
<accession>A0ABU5C4D4</accession>
<evidence type="ECO:0000256" key="1">
    <source>
        <dbReference type="SAM" id="MobiDB-lite"/>
    </source>
</evidence>
<dbReference type="Proteomes" id="UP001281447">
    <property type="component" value="Unassembled WGS sequence"/>
</dbReference>
<dbReference type="Pfam" id="PF08530">
    <property type="entry name" value="PepX_C"/>
    <property type="match status" value="1"/>
</dbReference>
<organism evidence="3 4">
    <name type="scientific">Tigheibacillus halophilus</name>
    <dbReference type="NCBI Taxonomy" id="361280"/>
    <lineage>
        <taxon>Bacteria</taxon>
        <taxon>Bacillati</taxon>
        <taxon>Bacillota</taxon>
        <taxon>Bacilli</taxon>
        <taxon>Bacillales</taxon>
        <taxon>Bacillaceae</taxon>
        <taxon>Tigheibacillus</taxon>
    </lineage>
</organism>
<dbReference type="SUPFAM" id="SSF53474">
    <property type="entry name" value="alpha/beta-Hydrolases"/>
    <property type="match status" value="1"/>
</dbReference>
<comment type="caution">
    <text evidence="3">The sequence shown here is derived from an EMBL/GenBank/DDBJ whole genome shotgun (WGS) entry which is preliminary data.</text>
</comment>
<dbReference type="Gene3D" id="3.40.50.1820">
    <property type="entry name" value="alpha/beta hydrolase"/>
    <property type="match status" value="1"/>
</dbReference>
<reference evidence="3 4" key="1">
    <citation type="submission" date="2023-10" db="EMBL/GenBank/DDBJ databases">
        <title>Virgibacillus halophilus 5B73C genome.</title>
        <authorList>
            <person name="Miliotis G."/>
            <person name="Sengupta P."/>
            <person name="Hameed A."/>
            <person name="Chuvochina M."/>
            <person name="Mcdonagh F."/>
            <person name="Simpson A.C."/>
            <person name="Singh N.K."/>
            <person name="Rekha P.D."/>
            <person name="Raman K."/>
            <person name="Hugenholtz P."/>
            <person name="Venkateswaran K."/>
        </authorList>
    </citation>
    <scope>NUCLEOTIDE SEQUENCE [LARGE SCALE GENOMIC DNA]</scope>
    <source>
        <strain evidence="3 4">5B73C</strain>
    </source>
</reference>
<keyword evidence="4" id="KW-1185">Reference proteome</keyword>
<protein>
    <submittedName>
        <fullName evidence="3">CocE/NonD family hydrolase C-terminal non-catalytic domain-containing protein</fullName>
    </submittedName>
</protein>
<dbReference type="EMBL" id="JAWDIP010000003">
    <property type="protein sequence ID" value="MDY0393716.1"/>
    <property type="molecule type" value="Genomic_DNA"/>
</dbReference>
<proteinExistence type="predicted"/>
<dbReference type="InterPro" id="IPR013736">
    <property type="entry name" value="Xaa-Pro_dipept_C"/>
</dbReference>
<feature type="compositionally biased region" description="Polar residues" evidence="1">
    <location>
        <begin position="135"/>
        <end position="145"/>
    </location>
</feature>
<dbReference type="GO" id="GO:0016787">
    <property type="term" value="F:hydrolase activity"/>
    <property type="evidence" value="ECO:0007669"/>
    <property type="project" value="UniProtKB-KW"/>
</dbReference>
<evidence type="ECO:0000313" key="3">
    <source>
        <dbReference type="EMBL" id="MDY0393716.1"/>
    </source>
</evidence>
<feature type="compositionally biased region" description="Basic and acidic residues" evidence="1">
    <location>
        <begin position="95"/>
        <end position="123"/>
    </location>
</feature>
<evidence type="ECO:0000313" key="4">
    <source>
        <dbReference type="Proteomes" id="UP001281447"/>
    </source>
</evidence>
<feature type="region of interest" description="Disordered" evidence="1">
    <location>
        <begin position="71"/>
        <end position="145"/>
    </location>
</feature>
<name>A0ABU5C4D4_9BACI</name>
<feature type="domain" description="Xaa-Pro dipeptidyl-peptidase C-terminal" evidence="2">
    <location>
        <begin position="41"/>
        <end position="117"/>
    </location>
</feature>